<evidence type="ECO:0000313" key="3">
    <source>
        <dbReference type="Proteomes" id="UP000837857"/>
    </source>
</evidence>
<gene>
    <name evidence="2" type="ORF">IPOD504_LOCUS55</name>
</gene>
<feature type="non-terminal residue" evidence="2">
    <location>
        <position position="277"/>
    </location>
</feature>
<evidence type="ECO:0000313" key="2">
    <source>
        <dbReference type="EMBL" id="CAH2034271.1"/>
    </source>
</evidence>
<dbReference type="Proteomes" id="UP000837857">
    <property type="component" value="Chromosome 1"/>
</dbReference>
<reference evidence="2" key="1">
    <citation type="submission" date="2022-03" db="EMBL/GenBank/DDBJ databases">
        <authorList>
            <person name="Martin H S."/>
        </authorList>
    </citation>
    <scope>NUCLEOTIDE SEQUENCE</scope>
</reference>
<name>A0ABN8HP70_9NEOP</name>
<organism evidence="2 3">
    <name type="scientific">Iphiclides podalirius</name>
    <name type="common">scarce swallowtail</name>
    <dbReference type="NCBI Taxonomy" id="110791"/>
    <lineage>
        <taxon>Eukaryota</taxon>
        <taxon>Metazoa</taxon>
        <taxon>Ecdysozoa</taxon>
        <taxon>Arthropoda</taxon>
        <taxon>Hexapoda</taxon>
        <taxon>Insecta</taxon>
        <taxon>Pterygota</taxon>
        <taxon>Neoptera</taxon>
        <taxon>Endopterygota</taxon>
        <taxon>Lepidoptera</taxon>
        <taxon>Glossata</taxon>
        <taxon>Ditrysia</taxon>
        <taxon>Papilionoidea</taxon>
        <taxon>Papilionidae</taxon>
        <taxon>Papilioninae</taxon>
        <taxon>Iphiclides</taxon>
    </lineage>
</organism>
<accession>A0ABN8HP70</accession>
<dbReference type="EMBL" id="OW152813">
    <property type="protein sequence ID" value="CAH2034271.1"/>
    <property type="molecule type" value="Genomic_DNA"/>
</dbReference>
<keyword evidence="3" id="KW-1185">Reference proteome</keyword>
<proteinExistence type="predicted"/>
<feature type="region of interest" description="Disordered" evidence="1">
    <location>
        <begin position="1"/>
        <end position="20"/>
    </location>
</feature>
<evidence type="ECO:0000256" key="1">
    <source>
        <dbReference type="SAM" id="MobiDB-lite"/>
    </source>
</evidence>
<protein>
    <submittedName>
        <fullName evidence="2">Uncharacterized protein</fullName>
    </submittedName>
</protein>
<sequence length="277" mass="30176">MRRLYVSPNKLRGGGNNRPTDRLSVTTAQAHHLTPALRLALKARNNGSYLTAALTTHCTKTKVVQHSPAALLRHLAATDCRRQLFAPHVHTAFAADDSITTRCTHRLLASTFATSLNISHDPCLATATPRYCPEVVSGCRRSTGQSSPKPVEAKYPAVPPGFISPAPPIAITLSLVLWQHREADLNSVSARAQRALVQSHFARIVSPPQGYSNTHYPVLGLRYARRGDCTLHLWNSPELAGRIGTRLLAGLPRESLRSSVHPLRHGKIITSSPRASV</sequence>